<organism evidence="4 5">
    <name type="scientific">Geomobilimonas luticola</name>
    <dbReference type="NCBI Taxonomy" id="1114878"/>
    <lineage>
        <taxon>Bacteria</taxon>
        <taxon>Pseudomonadati</taxon>
        <taxon>Thermodesulfobacteriota</taxon>
        <taxon>Desulfuromonadia</taxon>
        <taxon>Geobacterales</taxon>
        <taxon>Geobacteraceae</taxon>
        <taxon>Geomobilimonas</taxon>
    </lineage>
</organism>
<dbReference type="PANTHER" id="PTHR42997">
    <property type="entry name" value="HIT FAMILY HYDROLASE"/>
    <property type="match status" value="1"/>
</dbReference>
<dbReference type="CDD" id="cd01275">
    <property type="entry name" value="FHIT"/>
    <property type="match status" value="1"/>
</dbReference>
<reference evidence="4 5" key="1">
    <citation type="submission" date="2021-05" db="EMBL/GenBank/DDBJ databases">
        <title>The draft genome of Geobacter luticola JCM 17780.</title>
        <authorList>
            <person name="Xu Z."/>
            <person name="Masuda Y."/>
            <person name="Itoh H."/>
            <person name="Senoo K."/>
        </authorList>
    </citation>
    <scope>NUCLEOTIDE SEQUENCE [LARGE SCALE GENOMIC DNA]</scope>
    <source>
        <strain evidence="4 5">JCM 17780</strain>
    </source>
</reference>
<dbReference type="InterPro" id="IPR036265">
    <property type="entry name" value="HIT-like_sf"/>
</dbReference>
<evidence type="ECO:0000256" key="1">
    <source>
        <dbReference type="ARBA" id="ARBA00022741"/>
    </source>
</evidence>
<dbReference type="EMBL" id="JAHCVK010000002">
    <property type="protein sequence ID" value="MBT0652898.1"/>
    <property type="molecule type" value="Genomic_DNA"/>
</dbReference>
<dbReference type="PROSITE" id="PS51084">
    <property type="entry name" value="HIT_2"/>
    <property type="match status" value="1"/>
</dbReference>
<dbReference type="InterPro" id="IPR011146">
    <property type="entry name" value="HIT-like"/>
</dbReference>
<gene>
    <name evidence="4" type="ORF">KI810_07505</name>
</gene>
<feature type="domain" description="HIT" evidence="3">
    <location>
        <begin position="22"/>
        <end position="132"/>
    </location>
</feature>
<name>A0ABS5SBZ7_9BACT</name>
<dbReference type="PANTHER" id="PTHR42997:SF1">
    <property type="entry name" value="AP-4-A PHOSPHORYLASE"/>
    <property type="match status" value="1"/>
</dbReference>
<evidence type="ECO:0000313" key="4">
    <source>
        <dbReference type="EMBL" id="MBT0652898.1"/>
    </source>
</evidence>
<dbReference type="InterPro" id="IPR052908">
    <property type="entry name" value="AP-4-A_phosphorylase"/>
</dbReference>
<protein>
    <submittedName>
        <fullName evidence="4">HIT domain-containing protein</fullName>
    </submittedName>
</protein>
<keyword evidence="5" id="KW-1185">Reference proteome</keyword>
<evidence type="ECO:0000256" key="2">
    <source>
        <dbReference type="PROSITE-ProRule" id="PRU00464"/>
    </source>
</evidence>
<keyword evidence="1" id="KW-0547">Nucleotide-binding</keyword>
<dbReference type="InterPro" id="IPR039383">
    <property type="entry name" value="FHIT"/>
</dbReference>
<evidence type="ECO:0000313" key="5">
    <source>
        <dbReference type="Proteomes" id="UP000756860"/>
    </source>
</evidence>
<feature type="short sequence motif" description="Histidine triad motif" evidence="2">
    <location>
        <begin position="117"/>
        <end position="121"/>
    </location>
</feature>
<proteinExistence type="predicted"/>
<accession>A0ABS5SBZ7</accession>
<dbReference type="Proteomes" id="UP000756860">
    <property type="component" value="Unassembled WGS sequence"/>
</dbReference>
<comment type="caution">
    <text evidence="4">The sequence shown here is derived from an EMBL/GenBank/DDBJ whole genome shotgun (WGS) entry which is preliminary data.</text>
</comment>
<evidence type="ECO:0000259" key="3">
    <source>
        <dbReference type="PROSITE" id="PS51084"/>
    </source>
</evidence>
<dbReference type="Gene3D" id="3.30.428.10">
    <property type="entry name" value="HIT-like"/>
    <property type="match status" value="1"/>
</dbReference>
<dbReference type="Pfam" id="PF01230">
    <property type="entry name" value="HIT"/>
    <property type="match status" value="1"/>
</dbReference>
<dbReference type="RefSeq" id="WP_214174889.1">
    <property type="nucleotide sequence ID" value="NZ_JAHCVK010000002.1"/>
</dbReference>
<sequence length="161" mass="18456">MERLWAPWRMEYIVNDKPSGCIFCEAETPEKDRERLILHRTPLSFVMLNRYPYTNGHLLVAPYRHSADLNELDEAEMLDLFATLRLCRNVLQATASPGGFNIGINLGRAAGAGVDEHLHLHIVPRWNGDTNFMSVLDDVRVMPENLMTTYERLRPAFMSTP</sequence>
<dbReference type="SUPFAM" id="SSF54197">
    <property type="entry name" value="HIT-like"/>
    <property type="match status" value="1"/>
</dbReference>